<dbReference type="InterPro" id="IPR011322">
    <property type="entry name" value="N-reg_PII-like_a/b"/>
</dbReference>
<dbReference type="GO" id="GO:0010038">
    <property type="term" value="P:response to metal ion"/>
    <property type="evidence" value="ECO:0007669"/>
    <property type="project" value="InterPro"/>
</dbReference>
<dbReference type="AlphaFoldDB" id="A0AAU8WB20"/>
<dbReference type="GeneID" id="88783495"/>
<evidence type="ECO:0000256" key="1">
    <source>
        <dbReference type="ARBA" id="ARBA00010169"/>
    </source>
</evidence>
<protein>
    <submittedName>
        <fullName evidence="2">Cytochrome C biogenesis protein</fullName>
    </submittedName>
</protein>
<dbReference type="InterPro" id="IPR004323">
    <property type="entry name" value="Ion_tolerance_CutA"/>
</dbReference>
<comment type="similarity">
    <text evidence="1">Belongs to the CutA family.</text>
</comment>
<dbReference type="KEGG" id="vti:CEQ48_04485"/>
<evidence type="ECO:0000313" key="3">
    <source>
        <dbReference type="Proteomes" id="UP000198371"/>
    </source>
</evidence>
<dbReference type="PANTHER" id="PTHR23419">
    <property type="entry name" value="DIVALENT CATION TOLERANCE CUTA-RELATED"/>
    <property type="match status" value="1"/>
</dbReference>
<dbReference type="Proteomes" id="UP000198371">
    <property type="component" value="Chromosome 2"/>
</dbReference>
<accession>A0AAU8WB20</accession>
<reference evidence="2 3" key="2">
    <citation type="submission" date="2017-06" db="EMBL/GenBank/DDBJ databases">
        <title>Complete genome sequence of Vibrio sp. 2521-89, a close relative of Vibrio cholerae isolated from lake water in New Mexico, USA.</title>
        <authorList>
            <person name="Liang K."/>
            <person name="Orata F.D."/>
            <person name="Winkjer N.S."/>
            <person name="Tarr C.L."/>
            <person name="Boucher Y."/>
        </authorList>
    </citation>
    <scope>NUCLEOTIDE SEQUENCE [LARGE SCALE GENOMIC DNA]</scope>
    <source>
        <strain evidence="2 3">2521-89</strain>
    </source>
</reference>
<dbReference type="Gene3D" id="3.30.70.120">
    <property type="match status" value="1"/>
</dbReference>
<dbReference type="SUPFAM" id="SSF54913">
    <property type="entry name" value="GlnB-like"/>
    <property type="match status" value="1"/>
</dbReference>
<dbReference type="RefSeq" id="WP_089070393.1">
    <property type="nucleotide sequence ID" value="NZ_CAWNWD010000027.1"/>
</dbReference>
<dbReference type="EMBL" id="CP022352">
    <property type="protein sequence ID" value="ASK54044.1"/>
    <property type="molecule type" value="Genomic_DNA"/>
</dbReference>
<proteinExistence type="inferred from homology"/>
<dbReference type="PANTHER" id="PTHR23419:SF8">
    <property type="entry name" value="FI09726P"/>
    <property type="match status" value="1"/>
</dbReference>
<gene>
    <name evidence="2" type="ORF">CEQ48_04485</name>
</gene>
<name>A0AAU8WB20_9VIBR</name>
<dbReference type="InterPro" id="IPR015867">
    <property type="entry name" value="N-reg_PII/ATP_PRibTrfase_C"/>
</dbReference>
<sequence length="112" mass="12808">MKPADLNPTDYCVVLTTTNDKHNAEHIIHHLLEHKLAACVQVLPIESHYLWQGNYCQDKELLLVIKTQVACYAALESAVQLLHPYQVPQIVQLPLTQGFEPYLAWLKHNTQP</sequence>
<dbReference type="Pfam" id="PF03091">
    <property type="entry name" value="CutA1"/>
    <property type="match status" value="1"/>
</dbReference>
<organism evidence="2 3">
    <name type="scientific">Vibrio tarriae</name>
    <dbReference type="NCBI Taxonomy" id="2014742"/>
    <lineage>
        <taxon>Bacteria</taxon>
        <taxon>Pseudomonadati</taxon>
        <taxon>Pseudomonadota</taxon>
        <taxon>Gammaproteobacteria</taxon>
        <taxon>Vibrionales</taxon>
        <taxon>Vibrionaceae</taxon>
        <taxon>Vibrio</taxon>
    </lineage>
</organism>
<evidence type="ECO:0000313" key="2">
    <source>
        <dbReference type="EMBL" id="ASK54044.1"/>
    </source>
</evidence>
<reference evidence="3" key="1">
    <citation type="journal article" date="2017" name="Genome Announc.">
        <title>Complete Genome Sequence of Vibrio sp. Strain 2521-89, a Close Relative of Vibrio cholerae Isolated from Lake Water in New Mexico, USA.</title>
        <authorList>
            <person name="Liang K."/>
            <person name="Orata F.D."/>
            <person name="Winkjer N.S."/>
            <person name="Rowe L.A."/>
            <person name="Tarr C.L."/>
            <person name="Boucher Y."/>
        </authorList>
    </citation>
    <scope>NUCLEOTIDE SEQUENCE [LARGE SCALE GENOMIC DNA]</scope>
    <source>
        <strain evidence="3">2521-89</strain>
    </source>
</reference>
<dbReference type="GO" id="GO:0005507">
    <property type="term" value="F:copper ion binding"/>
    <property type="evidence" value="ECO:0007669"/>
    <property type="project" value="TreeGrafter"/>
</dbReference>
<keyword evidence="3" id="KW-1185">Reference proteome</keyword>